<reference evidence="1 2" key="1">
    <citation type="submission" date="2019-08" db="EMBL/GenBank/DDBJ databases">
        <title>Deep-cultivation of Planctomycetes and their phenomic and genomic characterization uncovers novel biology.</title>
        <authorList>
            <person name="Wiegand S."/>
            <person name="Jogler M."/>
            <person name="Boedeker C."/>
            <person name="Pinto D."/>
            <person name="Vollmers J."/>
            <person name="Rivas-Marin E."/>
            <person name="Kohn T."/>
            <person name="Peeters S.H."/>
            <person name="Heuer A."/>
            <person name="Rast P."/>
            <person name="Oberbeckmann S."/>
            <person name="Bunk B."/>
            <person name="Jeske O."/>
            <person name="Meyerdierks A."/>
            <person name="Storesund J.E."/>
            <person name="Kallscheuer N."/>
            <person name="Luecker S."/>
            <person name="Lage O.M."/>
            <person name="Pohl T."/>
            <person name="Merkel B.J."/>
            <person name="Hornburger P."/>
            <person name="Mueller R.-W."/>
            <person name="Bruemmer F."/>
            <person name="Labrenz M."/>
            <person name="Spormann A.M."/>
            <person name="Op den Camp H."/>
            <person name="Overmann J."/>
            <person name="Amann R."/>
            <person name="Jetten M.S.M."/>
            <person name="Mascher T."/>
            <person name="Medema M.H."/>
            <person name="Devos D.P."/>
            <person name="Kaster A.-K."/>
            <person name="Ovreas L."/>
            <person name="Rohde M."/>
            <person name="Galperin M.Y."/>
            <person name="Jogler C."/>
        </authorList>
    </citation>
    <scope>NUCLEOTIDE SEQUENCE [LARGE SCALE GENOMIC DNA]</scope>
    <source>
        <strain evidence="1 2">OJF2</strain>
    </source>
</reference>
<protein>
    <submittedName>
        <fullName evidence="1">Uncharacterized protein</fullName>
    </submittedName>
</protein>
<gene>
    <name evidence="1" type="ORF">OJF2_45540</name>
</gene>
<dbReference type="OrthoDB" id="9204671at2"/>
<evidence type="ECO:0000313" key="2">
    <source>
        <dbReference type="Proteomes" id="UP000324233"/>
    </source>
</evidence>
<proteinExistence type="predicted"/>
<dbReference type="AlphaFoldDB" id="A0A5B9W5P8"/>
<accession>A0A5B9W5P8</accession>
<keyword evidence="2" id="KW-1185">Reference proteome</keyword>
<name>A0A5B9W5P8_9BACT</name>
<dbReference type="KEGG" id="agv:OJF2_45540"/>
<dbReference type="RefSeq" id="WP_148595729.1">
    <property type="nucleotide sequence ID" value="NZ_CP042997.1"/>
</dbReference>
<organism evidence="1 2">
    <name type="scientific">Aquisphaera giovannonii</name>
    <dbReference type="NCBI Taxonomy" id="406548"/>
    <lineage>
        <taxon>Bacteria</taxon>
        <taxon>Pseudomonadati</taxon>
        <taxon>Planctomycetota</taxon>
        <taxon>Planctomycetia</taxon>
        <taxon>Isosphaerales</taxon>
        <taxon>Isosphaeraceae</taxon>
        <taxon>Aquisphaera</taxon>
    </lineage>
</organism>
<evidence type="ECO:0000313" key="1">
    <source>
        <dbReference type="EMBL" id="QEH35996.1"/>
    </source>
</evidence>
<dbReference type="Proteomes" id="UP000324233">
    <property type="component" value="Chromosome"/>
</dbReference>
<dbReference type="EMBL" id="CP042997">
    <property type="protein sequence ID" value="QEH35996.1"/>
    <property type="molecule type" value="Genomic_DNA"/>
</dbReference>
<sequence>MPTLQFSCPYTSRVGHCPGANGWTYHHILPVRYYWCAAYIMVKLIRLRNSPQDADLRGEFGIKKKSDFLTHLEDDIPEKTLRKNLVRLHNTPNAVAIQNLNQALSADLSQPDNICAAVDPLTGPKFGGFSGMNGSSHRCDDPGSLIEKTKPASFDQDRWDQIQMVGSILNQCIKKIAHQPNGPFDCVISDKQLVCLIASLSSLADNNPANAHPFFASDWKIKDAAGWCFLAGVPPGHQMVREGLCGNVFYLDANGGGGANQLPANPAQGVPLPPCVARTQDDPQKVQWVRIVPAQGG</sequence>